<reference evidence="2" key="1">
    <citation type="submission" date="2023-07" db="EMBL/GenBank/DDBJ databases">
        <title>draft genome sequence of fig (Ficus carica).</title>
        <authorList>
            <person name="Takahashi T."/>
            <person name="Nishimura K."/>
        </authorList>
    </citation>
    <scope>NUCLEOTIDE SEQUENCE</scope>
</reference>
<gene>
    <name evidence="2" type="ORF">TIFTF001_021903</name>
</gene>
<dbReference type="AlphaFoldDB" id="A0AA88ABF8"/>
<evidence type="ECO:0000256" key="1">
    <source>
        <dbReference type="SAM" id="MobiDB-lite"/>
    </source>
</evidence>
<evidence type="ECO:0000313" key="3">
    <source>
        <dbReference type="Proteomes" id="UP001187192"/>
    </source>
</evidence>
<accession>A0AA88ABF8</accession>
<proteinExistence type="predicted"/>
<evidence type="ECO:0000313" key="2">
    <source>
        <dbReference type="EMBL" id="GMN52754.1"/>
    </source>
</evidence>
<feature type="compositionally biased region" description="Polar residues" evidence="1">
    <location>
        <begin position="13"/>
        <end position="24"/>
    </location>
</feature>
<keyword evidence="3" id="KW-1185">Reference proteome</keyword>
<protein>
    <submittedName>
        <fullName evidence="2">Uncharacterized protein</fullName>
    </submittedName>
</protein>
<feature type="compositionally biased region" description="Basic and acidic residues" evidence="1">
    <location>
        <begin position="37"/>
        <end position="53"/>
    </location>
</feature>
<dbReference type="Proteomes" id="UP001187192">
    <property type="component" value="Unassembled WGS sequence"/>
</dbReference>
<dbReference type="EMBL" id="BTGU01000043">
    <property type="protein sequence ID" value="GMN52754.1"/>
    <property type="molecule type" value="Genomic_DNA"/>
</dbReference>
<sequence>MATNLHQRRWPDPTTTKPTAVRVASSQARGIAMEAARFPEEARGNSDGEVERS</sequence>
<feature type="region of interest" description="Disordered" evidence="1">
    <location>
        <begin position="34"/>
        <end position="53"/>
    </location>
</feature>
<organism evidence="2 3">
    <name type="scientific">Ficus carica</name>
    <name type="common">Common fig</name>
    <dbReference type="NCBI Taxonomy" id="3494"/>
    <lineage>
        <taxon>Eukaryota</taxon>
        <taxon>Viridiplantae</taxon>
        <taxon>Streptophyta</taxon>
        <taxon>Embryophyta</taxon>
        <taxon>Tracheophyta</taxon>
        <taxon>Spermatophyta</taxon>
        <taxon>Magnoliopsida</taxon>
        <taxon>eudicotyledons</taxon>
        <taxon>Gunneridae</taxon>
        <taxon>Pentapetalae</taxon>
        <taxon>rosids</taxon>
        <taxon>fabids</taxon>
        <taxon>Rosales</taxon>
        <taxon>Moraceae</taxon>
        <taxon>Ficeae</taxon>
        <taxon>Ficus</taxon>
    </lineage>
</organism>
<feature type="region of interest" description="Disordered" evidence="1">
    <location>
        <begin position="1"/>
        <end position="24"/>
    </location>
</feature>
<comment type="caution">
    <text evidence="2">The sequence shown here is derived from an EMBL/GenBank/DDBJ whole genome shotgun (WGS) entry which is preliminary data.</text>
</comment>
<name>A0AA88ABF8_FICCA</name>